<keyword evidence="19" id="KW-0143">Chaperone</keyword>
<feature type="coiled-coil region" evidence="23">
    <location>
        <begin position="199"/>
        <end position="229"/>
    </location>
</feature>
<keyword evidence="20" id="KW-0539">Nucleus</keyword>
<dbReference type="InterPro" id="IPR046426">
    <property type="entry name" value="DAXX_histone-bd_sf"/>
</dbReference>
<feature type="domain" description="Daxx histone-binding" evidence="26">
    <location>
        <begin position="307"/>
        <end position="393"/>
    </location>
</feature>
<dbReference type="GO" id="GO:0042981">
    <property type="term" value="P:regulation of apoptotic process"/>
    <property type="evidence" value="ECO:0007669"/>
    <property type="project" value="TreeGrafter"/>
</dbReference>
<evidence type="ECO:0000256" key="18">
    <source>
        <dbReference type="ARBA" id="ARBA00023163"/>
    </source>
</evidence>
<dbReference type="GeneTree" id="ENSGT00390000009448"/>
<dbReference type="GO" id="GO:0000775">
    <property type="term" value="C:chromosome, centromeric region"/>
    <property type="evidence" value="ECO:0007669"/>
    <property type="project" value="UniProtKB-SubCell"/>
</dbReference>
<evidence type="ECO:0000256" key="2">
    <source>
        <dbReference type="ARBA" id="ARBA00004496"/>
    </source>
</evidence>
<feature type="region of interest" description="Disordered" evidence="24">
    <location>
        <begin position="1"/>
        <end position="32"/>
    </location>
</feature>
<dbReference type="GO" id="GO:0003714">
    <property type="term" value="F:transcription corepressor activity"/>
    <property type="evidence" value="ECO:0007669"/>
    <property type="project" value="TreeGrafter"/>
</dbReference>
<dbReference type="GO" id="GO:0005730">
    <property type="term" value="C:nucleolus"/>
    <property type="evidence" value="ECO:0007669"/>
    <property type="project" value="UniProtKB-SubCell"/>
</dbReference>
<keyword evidence="10" id="KW-0678">Repressor</keyword>
<comment type="subcellular location">
    <subcellularLocation>
        <location evidence="3">Chromosome</location>
        <location evidence="3">Centromere</location>
    </subcellularLocation>
    <subcellularLocation>
        <location evidence="2">Cytoplasm</location>
    </subcellularLocation>
    <subcellularLocation>
        <location evidence="1">Nucleus</location>
        <location evidence="1">PML body</location>
    </subcellularLocation>
    <subcellularLocation>
        <location evidence="4">Nucleus</location>
        <location evidence="4">Nucleolus</location>
    </subcellularLocation>
    <subcellularLocation>
        <location evidence="5">Nucleus</location>
        <location evidence="5">Nucleoplasm</location>
    </subcellularLocation>
</comment>
<evidence type="ECO:0000256" key="8">
    <source>
        <dbReference type="ARBA" id="ARBA00022454"/>
    </source>
</evidence>
<evidence type="ECO:0000256" key="3">
    <source>
        <dbReference type="ARBA" id="ARBA00004584"/>
    </source>
</evidence>
<keyword evidence="28" id="KW-1185">Reference proteome</keyword>
<dbReference type="PANTHER" id="PTHR12766">
    <property type="entry name" value="DEATH DOMAIN-ASSOCIATED PROTEIN 6 DAXX"/>
    <property type="match status" value="1"/>
</dbReference>
<feature type="domain" description="Daxx N-terminal Rassf1C-interacting" evidence="25">
    <location>
        <begin position="52"/>
        <end position="147"/>
    </location>
</feature>
<evidence type="ECO:0000256" key="9">
    <source>
        <dbReference type="ARBA" id="ARBA00022490"/>
    </source>
</evidence>
<dbReference type="GO" id="GO:0042393">
    <property type="term" value="F:histone binding"/>
    <property type="evidence" value="ECO:0007669"/>
    <property type="project" value="InterPro"/>
</dbReference>
<dbReference type="InterPro" id="IPR046378">
    <property type="entry name" value="DAXX_histone-bd"/>
</dbReference>
<evidence type="ECO:0000256" key="5">
    <source>
        <dbReference type="ARBA" id="ARBA00004642"/>
    </source>
</evidence>
<dbReference type="PANTHER" id="PTHR12766:SF7">
    <property type="entry name" value="DEATH DOMAIN-ASSOCIATED PROTEIN 6"/>
    <property type="match status" value="1"/>
</dbReference>
<reference evidence="27 28" key="1">
    <citation type="submission" date="2020-06" db="EMBL/GenBank/DDBJ databases">
        <authorList>
            <consortium name="Wellcome Sanger Institute Data Sharing"/>
        </authorList>
    </citation>
    <scope>NUCLEOTIDE SEQUENCE [LARGE SCALE GENOMIC DNA]</scope>
</reference>
<keyword evidence="16" id="KW-0805">Transcription regulation</keyword>
<dbReference type="GO" id="GO:0006915">
    <property type="term" value="P:apoptotic process"/>
    <property type="evidence" value="ECO:0007669"/>
    <property type="project" value="UniProtKB-KW"/>
</dbReference>
<feature type="compositionally biased region" description="Polar residues" evidence="24">
    <location>
        <begin position="543"/>
        <end position="581"/>
    </location>
</feature>
<keyword evidence="9" id="KW-0963">Cytoplasm</keyword>
<evidence type="ECO:0000256" key="12">
    <source>
        <dbReference type="ARBA" id="ARBA00022553"/>
    </source>
</evidence>
<dbReference type="Pfam" id="PF03344">
    <property type="entry name" value="Daxx"/>
    <property type="match status" value="1"/>
</dbReference>
<dbReference type="InterPro" id="IPR038298">
    <property type="entry name" value="Daxx_N_sf"/>
</dbReference>
<keyword evidence="18" id="KW-0804">Transcription</keyword>
<feature type="compositionally biased region" description="Basic and acidic residues" evidence="24">
    <location>
        <begin position="394"/>
        <end position="420"/>
    </location>
</feature>
<reference evidence="27" key="2">
    <citation type="submission" date="2025-05" db="UniProtKB">
        <authorList>
            <consortium name="Ensembl"/>
        </authorList>
    </citation>
    <scope>IDENTIFICATION</scope>
</reference>
<keyword evidence="13" id="KW-0053">Apoptosis</keyword>
<evidence type="ECO:0000256" key="14">
    <source>
        <dbReference type="ARBA" id="ARBA00022843"/>
    </source>
</evidence>
<evidence type="ECO:0000256" key="21">
    <source>
        <dbReference type="ARBA" id="ARBA00023328"/>
    </source>
</evidence>
<dbReference type="Gene3D" id="1.20.58.2170">
    <property type="match status" value="1"/>
</dbReference>
<feature type="region of interest" description="Disordered" evidence="24">
    <location>
        <begin position="394"/>
        <end position="693"/>
    </location>
</feature>
<evidence type="ECO:0000256" key="24">
    <source>
        <dbReference type="SAM" id="MobiDB-lite"/>
    </source>
</evidence>
<evidence type="ECO:0000256" key="16">
    <source>
        <dbReference type="ARBA" id="ARBA00023015"/>
    </source>
</evidence>
<name>A0A8C4FRI7_9TELE</name>
<evidence type="ECO:0000256" key="10">
    <source>
        <dbReference type="ARBA" id="ARBA00022491"/>
    </source>
</evidence>
<evidence type="ECO:0000256" key="7">
    <source>
        <dbReference type="ARBA" id="ARBA00019298"/>
    </source>
</evidence>
<protein>
    <recommendedName>
        <fullName evidence="7">Death domain-associated protein 6</fullName>
    </recommendedName>
    <alternativeName>
        <fullName evidence="22">Daxx</fullName>
    </alternativeName>
</protein>
<proteinExistence type="inferred from homology"/>
<dbReference type="Ensembl" id="ENSDCDT00010044262.1">
    <property type="protein sequence ID" value="ENSDCDP00010035421.1"/>
    <property type="gene ID" value="ENSDCDG00010022906.1"/>
</dbReference>
<keyword evidence="21" id="KW-0137">Centromere</keyword>
<evidence type="ECO:0000259" key="25">
    <source>
        <dbReference type="Pfam" id="PF03344"/>
    </source>
</evidence>
<evidence type="ECO:0000313" key="28">
    <source>
        <dbReference type="Proteomes" id="UP000694580"/>
    </source>
</evidence>
<dbReference type="CDD" id="cd13151">
    <property type="entry name" value="DAXX_helical_bundle"/>
    <property type="match status" value="1"/>
</dbReference>
<dbReference type="FunFam" id="1.20.58.2170:FF:000001">
    <property type="entry name" value="Death domain-associated protein 6"/>
    <property type="match status" value="1"/>
</dbReference>
<dbReference type="InterPro" id="IPR031333">
    <property type="entry name" value="Daxx_N"/>
</dbReference>
<dbReference type="Proteomes" id="UP000694580">
    <property type="component" value="Chromosome 20"/>
</dbReference>
<dbReference type="Ensembl" id="ENSDCDT00010044244.1">
    <property type="protein sequence ID" value="ENSDCDP00010035411.1"/>
    <property type="gene ID" value="ENSDCDG00010022906.1"/>
</dbReference>
<organism evidence="27 28">
    <name type="scientific">Denticeps clupeoides</name>
    <name type="common">denticle herring</name>
    <dbReference type="NCBI Taxonomy" id="299321"/>
    <lineage>
        <taxon>Eukaryota</taxon>
        <taxon>Metazoa</taxon>
        <taxon>Chordata</taxon>
        <taxon>Craniata</taxon>
        <taxon>Vertebrata</taxon>
        <taxon>Euteleostomi</taxon>
        <taxon>Actinopterygii</taxon>
        <taxon>Neopterygii</taxon>
        <taxon>Teleostei</taxon>
        <taxon>Clupei</taxon>
        <taxon>Clupeiformes</taxon>
        <taxon>Denticipitoidei</taxon>
        <taxon>Denticipitidae</taxon>
        <taxon>Denticeps</taxon>
    </lineage>
</organism>
<keyword evidence="14" id="KW-0832">Ubl conjugation</keyword>
<keyword evidence="8" id="KW-0158">Chromosome</keyword>
<evidence type="ECO:0000256" key="15">
    <source>
        <dbReference type="ARBA" id="ARBA00022853"/>
    </source>
</evidence>
<evidence type="ECO:0000256" key="22">
    <source>
        <dbReference type="ARBA" id="ARBA00029641"/>
    </source>
</evidence>
<keyword evidence="17 23" id="KW-0175">Coiled coil</keyword>
<evidence type="ECO:0000256" key="11">
    <source>
        <dbReference type="ARBA" id="ARBA00022499"/>
    </source>
</evidence>
<feature type="compositionally biased region" description="Polar residues" evidence="24">
    <location>
        <begin position="589"/>
        <end position="599"/>
    </location>
</feature>
<evidence type="ECO:0000256" key="20">
    <source>
        <dbReference type="ARBA" id="ARBA00023242"/>
    </source>
</evidence>
<comment type="similarity">
    <text evidence="6">Belongs to the DAXX family.</text>
</comment>
<feature type="compositionally biased region" description="Low complexity" evidence="24">
    <location>
        <begin position="636"/>
        <end position="646"/>
    </location>
</feature>
<feature type="compositionally biased region" description="Acidic residues" evidence="24">
    <location>
        <begin position="438"/>
        <end position="462"/>
    </location>
</feature>
<feature type="compositionally biased region" description="Acidic residues" evidence="24">
    <location>
        <begin position="508"/>
        <end position="525"/>
    </location>
</feature>
<dbReference type="Gene3D" id="1.10.8.810">
    <property type="entry name" value="Daxx helical bundle domain"/>
    <property type="match status" value="1"/>
</dbReference>
<feature type="region of interest" description="Disordered" evidence="24">
    <location>
        <begin position="146"/>
        <end position="190"/>
    </location>
</feature>
<keyword evidence="12" id="KW-0597">Phosphoprotein</keyword>
<dbReference type="CDD" id="cd13150">
    <property type="entry name" value="DAXX_histone_binding"/>
    <property type="match status" value="1"/>
</dbReference>
<evidence type="ECO:0000259" key="26">
    <source>
        <dbReference type="Pfam" id="PF20920"/>
    </source>
</evidence>
<evidence type="ECO:0000256" key="23">
    <source>
        <dbReference type="SAM" id="Coils"/>
    </source>
</evidence>
<keyword evidence="15" id="KW-0156">Chromatin regulator</keyword>
<evidence type="ECO:0000256" key="6">
    <source>
        <dbReference type="ARBA" id="ARBA00008592"/>
    </source>
</evidence>
<dbReference type="Pfam" id="PF20920">
    <property type="entry name" value="DAXX_hist_bd"/>
    <property type="match status" value="1"/>
</dbReference>
<dbReference type="GO" id="GO:0050681">
    <property type="term" value="F:nuclear androgen receptor binding"/>
    <property type="evidence" value="ECO:0007669"/>
    <property type="project" value="TreeGrafter"/>
</dbReference>
<evidence type="ECO:0000256" key="13">
    <source>
        <dbReference type="ARBA" id="ARBA00022703"/>
    </source>
</evidence>
<evidence type="ECO:0000256" key="1">
    <source>
        <dbReference type="ARBA" id="ARBA00004322"/>
    </source>
</evidence>
<evidence type="ECO:0000256" key="19">
    <source>
        <dbReference type="ARBA" id="ARBA00023186"/>
    </source>
</evidence>
<keyword evidence="11" id="KW-1017">Isopeptide bond</keyword>
<feature type="compositionally biased region" description="Basic and acidic residues" evidence="24">
    <location>
        <begin position="155"/>
        <end position="165"/>
    </location>
</feature>
<sequence>MDSIVILDDDEEDEHLQMSSSEPSSSSSLPTTRRITLNSQLPAPTHITQSPFASAKKSSFVLQKEIETLFAEFVKYCQQQTTDCPEVLTFLEAKHKKATPEFLSSVEFRNTLGRCLTKAQENKTKTFVYINELCTVLKQHSTKRRLSTLTPAAEEGTKRPMKEEEANAIEAPSTSAQPDEDGVTGEEEKKVKKASRRQIAYLENLLKVYDEEIHRLQKKELSLDELGEEDSSYIQEHKLKRKMMKIYDKLCELKGCSTLTGRVIEQRIVFKGSRHPVINKKIEHFINRPDLKENPPDFRDIMQLVQRTNQRHNLLLTPNQVRQTAQEAFQETGNLLQERRHLDLVYNFGSRLTDSYSQTSDPAIADLSLRQTLQKNRQVAITGLDEVITKYAKQQDDIEEEERKKRQKALEKKKQEENKNVDTSNTAEEPNAEKGSDEDGNDDGEEDEEDDVSSDPDIEEEIEASKAQEGPDVEGDDDDDDDKDDETNVSDSQIEENGDLTSVKSSNQDEDDKEEDEEREGEPEDMYMTRNTIVVEAMIHKAPQNTSISDSPSQSENDSNSCVSSHPTVSSHTEPITTNLDSLPPSPVVVSTYQDTSVPSPCDEENNKSQRLCRKRKGRITSSEMTDKKRHKHSSSDSVGVSVASSPLQADSTSEDPALQIVSSSQSTPPPKKNKVNKSTQYEPEVIILSDSD</sequence>
<accession>A0A8C4FRI7</accession>
<dbReference type="GO" id="GO:0006334">
    <property type="term" value="P:nucleosome assembly"/>
    <property type="evidence" value="ECO:0007669"/>
    <property type="project" value="TreeGrafter"/>
</dbReference>
<feature type="compositionally biased region" description="Low complexity" evidence="24">
    <location>
        <begin position="19"/>
        <end position="28"/>
    </location>
</feature>
<dbReference type="AlphaFoldDB" id="A0A8C4FRI7"/>
<evidence type="ECO:0000256" key="4">
    <source>
        <dbReference type="ARBA" id="ARBA00004604"/>
    </source>
</evidence>
<evidence type="ECO:0000313" key="27">
    <source>
        <dbReference type="Ensembl" id="ENSDCDP00010035421.1"/>
    </source>
</evidence>
<dbReference type="FunFam" id="1.10.8.810:FF:000001">
    <property type="entry name" value="Death domain-associated protein 6"/>
    <property type="match status" value="1"/>
</dbReference>
<dbReference type="GO" id="GO:0016605">
    <property type="term" value="C:PML body"/>
    <property type="evidence" value="ECO:0007669"/>
    <property type="project" value="UniProtKB-SubCell"/>
</dbReference>
<evidence type="ECO:0000256" key="17">
    <source>
        <dbReference type="ARBA" id="ARBA00023054"/>
    </source>
</evidence>
<dbReference type="GO" id="GO:0003713">
    <property type="term" value="F:transcription coactivator activity"/>
    <property type="evidence" value="ECO:0007669"/>
    <property type="project" value="TreeGrafter"/>
</dbReference>
<dbReference type="GO" id="GO:0005737">
    <property type="term" value="C:cytoplasm"/>
    <property type="evidence" value="ECO:0007669"/>
    <property type="project" value="UniProtKB-SubCell"/>
</dbReference>
<gene>
    <name evidence="27" type="primary">DAXX</name>
</gene>
<feature type="compositionally biased region" description="Acidic residues" evidence="24">
    <location>
        <begin position="471"/>
        <end position="498"/>
    </location>
</feature>